<dbReference type="OMA" id="SFEPITY"/>
<dbReference type="AlphaFoldDB" id="A0A2I1CB37"/>
<evidence type="ECO:0000256" key="6">
    <source>
        <dbReference type="ARBA" id="ARBA00035023"/>
    </source>
</evidence>
<sequence>MWPTSTPEIHQFPDDYSRIHQEGLGYFTYYPVNPSSMRAGRCGDLESLIQDGVVSFEPITYEGFSPISAAGIFQSNLNGESTGSAVSRADKESFETHLGVPVHDTFDLYQRMQEASITETFKALGSSIPS</sequence>
<evidence type="ECO:0000256" key="7">
    <source>
        <dbReference type="ARBA" id="ARBA00035045"/>
    </source>
</evidence>
<evidence type="ECO:0000256" key="2">
    <source>
        <dbReference type="ARBA" id="ARBA00022964"/>
    </source>
</evidence>
<evidence type="ECO:0000313" key="9">
    <source>
        <dbReference type="Proteomes" id="UP000234474"/>
    </source>
</evidence>
<comment type="caution">
    <text evidence="8">The sequence shown here is derived from an EMBL/GenBank/DDBJ whole genome shotgun (WGS) entry which is preliminary data.</text>
</comment>
<keyword evidence="9" id="KW-1185">Reference proteome</keyword>
<dbReference type="EC" id="1.13.11.93" evidence="6"/>
<keyword evidence="4" id="KW-0408">Iron</keyword>
<keyword evidence="2" id="KW-0223">Dioxygenase</keyword>
<dbReference type="RefSeq" id="XP_024683437.1">
    <property type="nucleotide sequence ID" value="XM_024826833.1"/>
</dbReference>
<dbReference type="Proteomes" id="UP000234474">
    <property type="component" value="Unassembled WGS sequence"/>
</dbReference>
<evidence type="ECO:0000256" key="5">
    <source>
        <dbReference type="ARBA" id="ARBA00035013"/>
    </source>
</evidence>
<proteinExistence type="inferred from homology"/>
<dbReference type="OrthoDB" id="8300246at2759"/>
<dbReference type="EMBL" id="MSZS01000003">
    <property type="protein sequence ID" value="PKX94842.1"/>
    <property type="molecule type" value="Genomic_DNA"/>
</dbReference>
<dbReference type="STRING" id="1392255.A0A2I1CB37"/>
<dbReference type="InterPro" id="IPR009770">
    <property type="entry name" value="HGLS"/>
</dbReference>
<dbReference type="Pfam" id="PF07063">
    <property type="entry name" value="HGLS"/>
    <property type="match status" value="1"/>
</dbReference>
<evidence type="ECO:0000256" key="4">
    <source>
        <dbReference type="ARBA" id="ARBA00023004"/>
    </source>
</evidence>
<evidence type="ECO:0000256" key="3">
    <source>
        <dbReference type="ARBA" id="ARBA00023002"/>
    </source>
</evidence>
<protein>
    <recommendedName>
        <fullName evidence="6">2-oxoadipate dioxygenase/decarboxylase</fullName>
        <ecNumber evidence="6">1.13.11.93</ecNumber>
    </recommendedName>
    <alternativeName>
        <fullName evidence="7">2-hydroxyglutarate synthase</fullName>
    </alternativeName>
</protein>
<dbReference type="GeneID" id="36534158"/>
<organism evidence="8 9">
    <name type="scientific">Aspergillus novofumigatus (strain IBT 16806)</name>
    <dbReference type="NCBI Taxonomy" id="1392255"/>
    <lineage>
        <taxon>Eukaryota</taxon>
        <taxon>Fungi</taxon>
        <taxon>Dikarya</taxon>
        <taxon>Ascomycota</taxon>
        <taxon>Pezizomycotina</taxon>
        <taxon>Eurotiomycetes</taxon>
        <taxon>Eurotiomycetidae</taxon>
        <taxon>Eurotiales</taxon>
        <taxon>Aspergillaceae</taxon>
        <taxon>Aspergillus</taxon>
        <taxon>Aspergillus subgen. Fumigati</taxon>
    </lineage>
</organism>
<dbReference type="PANTHER" id="PTHR39479:SF2">
    <property type="entry name" value="2-OXOADIPATE DIOXYGENASE_DECARBOXYLASE"/>
    <property type="match status" value="1"/>
</dbReference>
<dbReference type="Gene3D" id="3.10.180.80">
    <property type="entry name" value="Uncharacterised protein PF07063, DUF1338"/>
    <property type="match status" value="1"/>
</dbReference>
<dbReference type="GO" id="GO:0051213">
    <property type="term" value="F:dioxygenase activity"/>
    <property type="evidence" value="ECO:0007669"/>
    <property type="project" value="UniProtKB-KW"/>
</dbReference>
<reference evidence="9" key="1">
    <citation type="journal article" date="2018" name="Proc. Natl. Acad. Sci. U.S.A.">
        <title>Linking secondary metabolites to gene clusters through genome sequencing of six diverse Aspergillus species.</title>
        <authorList>
            <person name="Kaerboelling I."/>
            <person name="Vesth T.C."/>
            <person name="Frisvad J.C."/>
            <person name="Nybo J.L."/>
            <person name="Theobald S."/>
            <person name="Kuo A."/>
            <person name="Bowyer P."/>
            <person name="Matsuda Y."/>
            <person name="Mondo S."/>
            <person name="Lyhne E.K."/>
            <person name="Kogle M.E."/>
            <person name="Clum A."/>
            <person name="Lipzen A."/>
            <person name="Salamov A."/>
            <person name="Ngan C.Y."/>
            <person name="Daum C."/>
            <person name="Chiniquy J."/>
            <person name="Barry K."/>
            <person name="LaButti K."/>
            <person name="Haridas S."/>
            <person name="Simmons B.A."/>
            <person name="Magnuson J.K."/>
            <person name="Mortensen U.H."/>
            <person name="Larsen T.O."/>
            <person name="Grigoriev I.V."/>
            <person name="Baker S.E."/>
            <person name="Andersen M.R."/>
        </authorList>
    </citation>
    <scope>NUCLEOTIDE SEQUENCE [LARGE SCALE GENOMIC DNA]</scope>
    <source>
        <strain evidence="9">IBT 16806</strain>
    </source>
</reference>
<evidence type="ECO:0000313" key="8">
    <source>
        <dbReference type="EMBL" id="PKX94842.1"/>
    </source>
</evidence>
<accession>A0A2I1CB37</accession>
<gene>
    <name evidence="8" type="ORF">P174DRAFT_439559</name>
</gene>
<dbReference type="VEuPathDB" id="FungiDB:P174DRAFT_439559"/>
<dbReference type="PANTHER" id="PTHR39479">
    <property type="match status" value="1"/>
</dbReference>
<evidence type="ECO:0000256" key="1">
    <source>
        <dbReference type="ARBA" id="ARBA00001954"/>
    </source>
</evidence>
<name>A0A2I1CB37_ASPN1</name>
<comment type="cofactor">
    <cofactor evidence="1">
        <name>Fe(2+)</name>
        <dbReference type="ChEBI" id="CHEBI:29033"/>
    </cofactor>
</comment>
<keyword evidence="3" id="KW-0560">Oxidoreductase</keyword>
<comment type="similarity">
    <text evidence="5">Belongs to the 2-oxoadipate dioxygenase/decarboxylase family.</text>
</comment>